<evidence type="ECO:0000313" key="2">
    <source>
        <dbReference type="Proteomes" id="UP000268973"/>
    </source>
</evidence>
<dbReference type="OrthoDB" id="5623813at2"/>
<sequence length="206" mass="23574">MSYVPLNIDQIKAIVFDLDNTLVSSDMDFRWLREQIGCPLNLDLLSYVEQLDCTQQQQYASALILQHEQEDAQSSHPMPGCLPLLEFIETHALHTAVITRNCEQATHTKLAHNGLSIPVVITREQFPPKPAPDSLQYLAKKWDLASYEVLYVGDYLYDLQAAFNADMPSCLVTHGNDTPFHHHASIVVEQLTDLRDQFYRSFQTRR</sequence>
<dbReference type="EMBL" id="RXZH01000001">
    <property type="protein sequence ID" value="RTZ18234.1"/>
    <property type="molecule type" value="Genomic_DNA"/>
</dbReference>
<reference evidence="1 2" key="1">
    <citation type="submission" date="2018-12" db="EMBL/GenBank/DDBJ databases">
        <title>Vibrio sp. isolated from China Sea.</title>
        <authorList>
            <person name="Li Y."/>
        </authorList>
    </citation>
    <scope>NUCLEOTIDE SEQUENCE [LARGE SCALE GENOMIC DNA]</scope>
    <source>
        <strain evidence="1 2">BEI207</strain>
    </source>
</reference>
<accession>A0A432D2P8</accession>
<dbReference type="NCBIfam" id="TIGR01549">
    <property type="entry name" value="HAD-SF-IA-v1"/>
    <property type="match status" value="1"/>
</dbReference>
<evidence type="ECO:0000313" key="1">
    <source>
        <dbReference type="EMBL" id="RTZ18234.1"/>
    </source>
</evidence>
<dbReference type="SUPFAM" id="SSF56784">
    <property type="entry name" value="HAD-like"/>
    <property type="match status" value="1"/>
</dbReference>
<dbReference type="InterPro" id="IPR041492">
    <property type="entry name" value="HAD_2"/>
</dbReference>
<dbReference type="Gene3D" id="3.40.50.1000">
    <property type="entry name" value="HAD superfamily/HAD-like"/>
    <property type="match status" value="1"/>
</dbReference>
<dbReference type="SFLD" id="SFLDG01129">
    <property type="entry name" value="C1.5:_HAD__Beta-PGM__Phosphata"/>
    <property type="match status" value="1"/>
</dbReference>
<comment type="caution">
    <text evidence="1">The sequence shown here is derived from an EMBL/GenBank/DDBJ whole genome shotgun (WGS) entry which is preliminary data.</text>
</comment>
<dbReference type="InterPro" id="IPR036412">
    <property type="entry name" value="HAD-like_sf"/>
</dbReference>
<keyword evidence="2" id="KW-1185">Reference proteome</keyword>
<dbReference type="AlphaFoldDB" id="A0A432D2P8"/>
<keyword evidence="1" id="KW-0378">Hydrolase</keyword>
<dbReference type="Gene3D" id="1.10.260.80">
    <property type="match status" value="1"/>
</dbReference>
<dbReference type="InterPro" id="IPR006439">
    <property type="entry name" value="HAD-SF_hydro_IA"/>
</dbReference>
<dbReference type="Proteomes" id="UP000268973">
    <property type="component" value="Unassembled WGS sequence"/>
</dbReference>
<dbReference type="SFLD" id="SFLDS00003">
    <property type="entry name" value="Haloacid_Dehalogenase"/>
    <property type="match status" value="1"/>
</dbReference>
<gene>
    <name evidence="1" type="ORF">EJ063_05460</name>
</gene>
<dbReference type="RefSeq" id="WP_126572980.1">
    <property type="nucleotide sequence ID" value="NZ_RXZH01000001.1"/>
</dbReference>
<organism evidence="1 2">
    <name type="scientific">Vibrio aquaticus</name>
    <dbReference type="NCBI Taxonomy" id="2496559"/>
    <lineage>
        <taxon>Bacteria</taxon>
        <taxon>Pseudomonadati</taxon>
        <taxon>Pseudomonadota</taxon>
        <taxon>Gammaproteobacteria</taxon>
        <taxon>Vibrionales</taxon>
        <taxon>Vibrionaceae</taxon>
        <taxon>Vibrio</taxon>
    </lineage>
</organism>
<dbReference type="GO" id="GO:0016787">
    <property type="term" value="F:hydrolase activity"/>
    <property type="evidence" value="ECO:0007669"/>
    <property type="project" value="UniProtKB-KW"/>
</dbReference>
<dbReference type="InterPro" id="IPR023214">
    <property type="entry name" value="HAD_sf"/>
</dbReference>
<proteinExistence type="predicted"/>
<dbReference type="PANTHER" id="PTHR43885">
    <property type="entry name" value="HALOACID DEHALOGENASE-LIKE HYDROLASE"/>
    <property type="match status" value="1"/>
</dbReference>
<protein>
    <submittedName>
        <fullName evidence="1">HAD family hydrolase</fullName>
    </submittedName>
</protein>
<dbReference type="Pfam" id="PF13419">
    <property type="entry name" value="HAD_2"/>
    <property type="match status" value="1"/>
</dbReference>
<dbReference type="PANTHER" id="PTHR43885:SF1">
    <property type="entry name" value="SUPERFAMILY HYDROLASE, PUTATIVE (AFU_ORTHOLOGUE AFUA_4G13290)-RELATED"/>
    <property type="match status" value="1"/>
</dbReference>
<name>A0A432D2P8_9VIBR</name>